<reference evidence="1 2" key="1">
    <citation type="submission" date="2017-03" db="EMBL/GenBank/DDBJ databases">
        <authorList>
            <person name="Afonso C.L."/>
            <person name="Miller P.J."/>
            <person name="Scott M.A."/>
            <person name="Spackman E."/>
            <person name="Goraichik I."/>
            <person name="Dimitrov K.M."/>
            <person name="Suarez D.L."/>
            <person name="Swayne D.E."/>
        </authorList>
    </citation>
    <scope>NUCLEOTIDE SEQUENCE [LARGE SCALE GENOMIC DNA]</scope>
    <source>
        <strain evidence="1 2">CECT 8620</strain>
    </source>
</reference>
<organism evidence="1 2">
    <name type="scientific">Aquimixticola soesokkakensis</name>
    <dbReference type="NCBI Taxonomy" id="1519096"/>
    <lineage>
        <taxon>Bacteria</taxon>
        <taxon>Pseudomonadati</taxon>
        <taxon>Pseudomonadota</taxon>
        <taxon>Alphaproteobacteria</taxon>
        <taxon>Rhodobacterales</taxon>
        <taxon>Paracoccaceae</taxon>
        <taxon>Aquimixticola</taxon>
    </lineage>
</organism>
<dbReference type="RefSeq" id="WP_143267536.1">
    <property type="nucleotide sequence ID" value="NZ_FWFS01000011.1"/>
</dbReference>
<sequence>MSDKTIAEIAEEVSLLLQLDRTRHQVSSKVDMAVLANIPAHIASTFEKANAIGTELSPNQAYDLINKRVSEIQAQVYLMRLELENRDPHDPANIYADPMVISAYGERLEGMIAQPKSFTFGPEILAEGWYSREMSGESSHRWMRPADMSLACVPHLGTLAQTLEIQGYVVHAEQLEGLSIRAAGKEAKIAVTPSGNAAQFTATLTLDAKDVKSANYLPVEFRMSSFKKPNEQDSRLLGANINRFTCKSLQEAADASTS</sequence>
<evidence type="ECO:0000313" key="2">
    <source>
        <dbReference type="Proteomes" id="UP000193862"/>
    </source>
</evidence>
<keyword evidence="2" id="KW-1185">Reference proteome</keyword>
<proteinExistence type="predicted"/>
<evidence type="ECO:0000313" key="1">
    <source>
        <dbReference type="EMBL" id="SLN62585.1"/>
    </source>
</evidence>
<dbReference type="OrthoDB" id="7836512at2"/>
<name>A0A1Y5TFF5_9RHOB</name>
<accession>A0A1Y5TFF5</accession>
<gene>
    <name evidence="1" type="ORF">AQS8620_02840</name>
</gene>
<dbReference type="AlphaFoldDB" id="A0A1Y5TFF5"/>
<protein>
    <submittedName>
        <fullName evidence="1">Uncharacterized protein</fullName>
    </submittedName>
</protein>
<dbReference type="EMBL" id="FWFS01000011">
    <property type="protein sequence ID" value="SLN62585.1"/>
    <property type="molecule type" value="Genomic_DNA"/>
</dbReference>
<dbReference type="Proteomes" id="UP000193862">
    <property type="component" value="Unassembled WGS sequence"/>
</dbReference>